<feature type="active site" description="Proton donor/acceptor" evidence="1">
    <location>
        <position position="196"/>
    </location>
</feature>
<dbReference type="AlphaFoldDB" id="A0A9P6PP80"/>
<keyword evidence="6" id="KW-1185">Reference proteome</keyword>
<dbReference type="OrthoDB" id="2309723at2759"/>
<sequence length="324" mass="37354">MSSTTANTTSVTATHAHNDAQKLKFASADGEFHRQVSSFRDWIKDEPDAKFPPEKNRYHLYISYGCPWAHRTLLVRALKGLGDIISVDCVHWHLDERGWQFKDEYTDSLFGAQSIREIYYKAEPNYSARFTVPVLWDKKTGTIVNNESADIIRMFNTAFNRFIPEKSVLDLYPTHLQEEIDSVNAWVYDTVNNGVYKTGFATTQKAYEKNVYPLFESLDRIEEMLSKSDYLVGNTLTEADVRLWTTIIRFDPVYHGHFKCNIKSIEKDYPNILKWARRIYQKPKIADTVHMQFIKDGYYKSNIINPTGITAAGNGPNLAEPKVL</sequence>
<evidence type="ECO:0000256" key="2">
    <source>
        <dbReference type="PIRSR" id="PIRSR015753-2"/>
    </source>
</evidence>
<dbReference type="CDD" id="cd03190">
    <property type="entry name" value="GST_C_Omega_like"/>
    <property type="match status" value="1"/>
</dbReference>
<dbReference type="SUPFAM" id="SSF47616">
    <property type="entry name" value="GST C-terminal domain-like"/>
    <property type="match status" value="1"/>
</dbReference>
<feature type="domain" description="GST C-terminal" evidence="4">
    <location>
        <begin position="173"/>
        <end position="303"/>
    </location>
</feature>
<dbReference type="PANTHER" id="PTHR32419:SF6">
    <property type="entry name" value="GLUTATHIONE S-TRANSFERASE OMEGA-LIKE 1-RELATED"/>
    <property type="match status" value="1"/>
</dbReference>
<name>A0A9P6PP80_9FUNG</name>
<evidence type="ECO:0000256" key="1">
    <source>
        <dbReference type="PIRSR" id="PIRSR015753-1"/>
    </source>
</evidence>
<dbReference type="SFLD" id="SFLDG01206">
    <property type="entry name" value="Xi.1"/>
    <property type="match status" value="1"/>
</dbReference>
<dbReference type="InterPro" id="IPR016639">
    <property type="entry name" value="GST_Omega/GSH"/>
</dbReference>
<evidence type="ECO:0000313" key="6">
    <source>
        <dbReference type="Proteomes" id="UP000726737"/>
    </source>
</evidence>
<dbReference type="InterPro" id="IPR036249">
    <property type="entry name" value="Thioredoxin-like_sf"/>
</dbReference>
<dbReference type="InterPro" id="IPR010987">
    <property type="entry name" value="Glutathione-S-Trfase_C-like"/>
</dbReference>
<dbReference type="Gene3D" id="3.40.30.10">
    <property type="entry name" value="Glutaredoxin"/>
    <property type="match status" value="1"/>
</dbReference>
<dbReference type="GO" id="GO:0004364">
    <property type="term" value="F:glutathione transferase activity"/>
    <property type="evidence" value="ECO:0007669"/>
    <property type="project" value="InterPro"/>
</dbReference>
<feature type="binding site" evidence="2">
    <location>
        <begin position="129"/>
        <end position="132"/>
    </location>
    <ligand>
        <name>glutathione</name>
        <dbReference type="ChEBI" id="CHEBI:57925"/>
    </ligand>
</feature>
<protein>
    <submittedName>
        <fullName evidence="5">S-glutathionyl-(Chloro)hydroquinone reductase</fullName>
    </submittedName>
</protein>
<gene>
    <name evidence="5" type="primary">ECM4_1</name>
    <name evidence="5" type="ORF">BG011_009512</name>
</gene>
<dbReference type="InterPro" id="IPR004045">
    <property type="entry name" value="Glutathione_S-Trfase_N"/>
</dbReference>
<organism evidence="5 6">
    <name type="scientific">Mortierella polycephala</name>
    <dbReference type="NCBI Taxonomy" id="41804"/>
    <lineage>
        <taxon>Eukaryota</taxon>
        <taxon>Fungi</taxon>
        <taxon>Fungi incertae sedis</taxon>
        <taxon>Mucoromycota</taxon>
        <taxon>Mortierellomycotina</taxon>
        <taxon>Mortierellomycetes</taxon>
        <taxon>Mortierellales</taxon>
        <taxon>Mortierellaceae</taxon>
        <taxon>Mortierella</taxon>
    </lineage>
</organism>
<dbReference type="Proteomes" id="UP000726737">
    <property type="component" value="Unassembled WGS sequence"/>
</dbReference>
<dbReference type="SFLD" id="SFLDG01148">
    <property type="entry name" value="Xi_(cytGST)"/>
    <property type="match status" value="1"/>
</dbReference>
<dbReference type="InterPro" id="IPR040079">
    <property type="entry name" value="Glutathione_S-Trfase"/>
</dbReference>
<dbReference type="Pfam" id="PF13410">
    <property type="entry name" value="GST_C_2"/>
    <property type="match status" value="1"/>
</dbReference>
<dbReference type="InterPro" id="IPR036282">
    <property type="entry name" value="Glutathione-S-Trfase_C_sf"/>
</dbReference>
<feature type="active site" description="Nucleophile" evidence="1">
    <location>
        <position position="66"/>
    </location>
</feature>
<dbReference type="GO" id="GO:0005737">
    <property type="term" value="C:cytoplasm"/>
    <property type="evidence" value="ECO:0007669"/>
    <property type="project" value="TreeGrafter"/>
</dbReference>
<dbReference type="PIRSF" id="PIRSF015753">
    <property type="entry name" value="GST"/>
    <property type="match status" value="1"/>
</dbReference>
<feature type="binding site" evidence="2">
    <location>
        <begin position="147"/>
        <end position="148"/>
    </location>
    <ligand>
        <name>glutathione</name>
        <dbReference type="ChEBI" id="CHEBI:57925"/>
    </ligand>
</feature>
<reference evidence="5" key="1">
    <citation type="journal article" date="2020" name="Fungal Divers.">
        <title>Resolving the Mortierellaceae phylogeny through synthesis of multi-gene phylogenetics and phylogenomics.</title>
        <authorList>
            <person name="Vandepol N."/>
            <person name="Liber J."/>
            <person name="Desiro A."/>
            <person name="Na H."/>
            <person name="Kennedy M."/>
            <person name="Barry K."/>
            <person name="Grigoriev I.V."/>
            <person name="Miller A.N."/>
            <person name="O'Donnell K."/>
            <person name="Stajich J.E."/>
            <person name="Bonito G."/>
        </authorList>
    </citation>
    <scope>NUCLEOTIDE SEQUENCE</scope>
    <source>
        <strain evidence="5">KOD948</strain>
    </source>
</reference>
<dbReference type="SUPFAM" id="SSF52833">
    <property type="entry name" value="Thioredoxin-like"/>
    <property type="match status" value="1"/>
</dbReference>
<dbReference type="SFLD" id="SFLDS00019">
    <property type="entry name" value="Glutathione_Transferase_(cytos"/>
    <property type="match status" value="1"/>
</dbReference>
<comment type="caution">
    <text evidence="5">The sequence shown here is derived from an EMBL/GenBank/DDBJ whole genome shotgun (WGS) entry which is preliminary data.</text>
</comment>
<feature type="site" description="Lowers pKa of active site Cys" evidence="3">
    <location>
        <position position="298"/>
    </location>
</feature>
<feature type="binding site" evidence="2">
    <location>
        <position position="99"/>
    </location>
    <ligand>
        <name>glutathione</name>
        <dbReference type="ChEBI" id="CHEBI:57925"/>
    </ligand>
</feature>
<dbReference type="InterPro" id="IPR047047">
    <property type="entry name" value="GST_Omega-like_C"/>
</dbReference>
<dbReference type="PROSITE" id="PS50405">
    <property type="entry name" value="GST_CTER"/>
    <property type="match status" value="1"/>
</dbReference>
<dbReference type="Gene3D" id="1.20.1050.10">
    <property type="match status" value="1"/>
</dbReference>
<evidence type="ECO:0000256" key="3">
    <source>
        <dbReference type="PIRSR" id="PIRSR015753-3"/>
    </source>
</evidence>
<dbReference type="FunFam" id="3.40.30.10:FF:000162">
    <property type="entry name" value="Glutathione S-transferase Gst3"/>
    <property type="match status" value="1"/>
</dbReference>
<evidence type="ECO:0000313" key="5">
    <source>
        <dbReference type="EMBL" id="KAG0249198.1"/>
    </source>
</evidence>
<accession>A0A9P6PP80</accession>
<dbReference type="PANTHER" id="PTHR32419">
    <property type="entry name" value="GLUTATHIONYL-HYDROQUINONE REDUCTASE"/>
    <property type="match status" value="1"/>
</dbReference>
<dbReference type="Pfam" id="PF13409">
    <property type="entry name" value="GST_N_2"/>
    <property type="match status" value="1"/>
</dbReference>
<proteinExistence type="predicted"/>
<evidence type="ECO:0000259" key="4">
    <source>
        <dbReference type="PROSITE" id="PS50405"/>
    </source>
</evidence>
<feature type="site" description="Lowers pKa of active site Cys" evidence="3">
    <location>
        <position position="254"/>
    </location>
</feature>
<dbReference type="EMBL" id="JAAAJA010000856">
    <property type="protein sequence ID" value="KAG0249198.1"/>
    <property type="molecule type" value="Genomic_DNA"/>
</dbReference>